<keyword evidence="1" id="KW-0732">Signal</keyword>
<dbReference type="Pfam" id="PF07127">
    <property type="entry name" value="Nodulin_late"/>
    <property type="match status" value="1"/>
</dbReference>
<dbReference type="InterPro" id="IPR009810">
    <property type="entry name" value="Nodulin_late_dom"/>
</dbReference>
<dbReference type="Proteomes" id="UP000265566">
    <property type="component" value="Chromosome 2"/>
</dbReference>
<evidence type="ECO:0000313" key="3">
    <source>
        <dbReference type="EMBL" id="RHN74788.1"/>
    </source>
</evidence>
<proteinExistence type="predicted"/>
<organism evidence="3">
    <name type="scientific">Medicago truncatula</name>
    <name type="common">Barrel medic</name>
    <name type="synonym">Medicago tribuloides</name>
    <dbReference type="NCBI Taxonomy" id="3880"/>
    <lineage>
        <taxon>Eukaryota</taxon>
        <taxon>Viridiplantae</taxon>
        <taxon>Streptophyta</taxon>
        <taxon>Embryophyta</taxon>
        <taxon>Tracheophyta</taxon>
        <taxon>Spermatophyta</taxon>
        <taxon>Magnoliopsida</taxon>
        <taxon>eudicotyledons</taxon>
        <taxon>Gunneridae</taxon>
        <taxon>Pentapetalae</taxon>
        <taxon>rosids</taxon>
        <taxon>fabids</taxon>
        <taxon>Fabales</taxon>
        <taxon>Fabaceae</taxon>
        <taxon>Papilionoideae</taxon>
        <taxon>50 kb inversion clade</taxon>
        <taxon>NPAAA clade</taxon>
        <taxon>Hologalegina</taxon>
        <taxon>IRL clade</taxon>
        <taxon>Trifolieae</taxon>
        <taxon>Medicago</taxon>
    </lineage>
</organism>
<gene>
    <name evidence="3" type="ORF">MtrunA17_Chr2g0314121</name>
</gene>
<name>A0A396JEI4_MEDTR</name>
<reference evidence="3" key="1">
    <citation type="journal article" date="2018" name="Nat. Plants">
        <title>Whole-genome landscape of Medicago truncatula symbiotic genes.</title>
        <authorList>
            <person name="Pecrix Y."/>
            <person name="Gamas P."/>
            <person name="Carrere S."/>
        </authorList>
    </citation>
    <scope>NUCLEOTIDE SEQUENCE</scope>
    <source>
        <tissue evidence="3">Leaves</tissue>
    </source>
</reference>
<sequence length="101" mass="12065">MQRRKHMDQITHLLYAFIIFLYVNFASTESEDYQDLVPCLSRADCPQDMSCNKRQQRTEPTLLDWNTEKQLFFQETLEWGLFEILLCIYIEAWKVGINAPL</sequence>
<comment type="caution">
    <text evidence="3">The sequence shown here is derived from an EMBL/GenBank/DDBJ whole genome shotgun (WGS) entry which is preliminary data.</text>
</comment>
<dbReference type="Gramene" id="rna10905">
    <property type="protein sequence ID" value="RHN74788.1"/>
    <property type="gene ID" value="gene10905"/>
</dbReference>
<feature type="domain" description="Late nodulin" evidence="2">
    <location>
        <begin position="7"/>
        <end position="54"/>
    </location>
</feature>
<accession>A0A396JEI4</accession>
<dbReference type="GO" id="GO:0046872">
    <property type="term" value="F:metal ion binding"/>
    <property type="evidence" value="ECO:0007669"/>
    <property type="project" value="InterPro"/>
</dbReference>
<dbReference type="EMBL" id="PSQE01000002">
    <property type="protein sequence ID" value="RHN74788.1"/>
    <property type="molecule type" value="Genomic_DNA"/>
</dbReference>
<protein>
    <submittedName>
        <fullName evidence="3">Putative Late nodulin</fullName>
    </submittedName>
</protein>
<evidence type="ECO:0000259" key="2">
    <source>
        <dbReference type="Pfam" id="PF07127"/>
    </source>
</evidence>
<evidence type="ECO:0000256" key="1">
    <source>
        <dbReference type="SAM" id="SignalP"/>
    </source>
</evidence>
<dbReference type="AlphaFoldDB" id="A0A396JEI4"/>
<feature type="signal peptide" evidence="1">
    <location>
        <begin position="1"/>
        <end position="28"/>
    </location>
</feature>
<feature type="chain" id="PRO_5017449908" evidence="1">
    <location>
        <begin position="29"/>
        <end position="101"/>
    </location>
</feature>